<name>A0ABV6I8J3_9RHOB</name>
<dbReference type="EMBL" id="JBHLWE010000063">
    <property type="protein sequence ID" value="MFC0342507.1"/>
    <property type="molecule type" value="Genomic_DNA"/>
</dbReference>
<evidence type="ECO:0000313" key="1">
    <source>
        <dbReference type="EMBL" id="MFC0342507.1"/>
    </source>
</evidence>
<dbReference type="Proteomes" id="UP001589799">
    <property type="component" value="Unassembled WGS sequence"/>
</dbReference>
<sequence>MTDADLSVAAAIVRNIDLLEATYDYVDDKIDPALGEAVGKLLTRKRDEFGWIGEVEMSFEDSMYLAPSDWRKAEDEEDNFDLYFAFDAIGESTQSWIGNLVGVEGAGMGFEILSDSGTKAAVRGRLRTIVRDDPALLENLRASGFSWSPKGDLTVPVTITREALAAAFEDEDFDTALAPIAEALDRIHAARKHLDLLVNRIRGVAG</sequence>
<reference evidence="1 2" key="1">
    <citation type="submission" date="2024-09" db="EMBL/GenBank/DDBJ databases">
        <authorList>
            <person name="Sun Q."/>
            <person name="Mori K."/>
        </authorList>
    </citation>
    <scope>NUCLEOTIDE SEQUENCE [LARGE SCALE GENOMIC DNA]</scope>
    <source>
        <strain evidence="1 2">KCTC 22789</strain>
    </source>
</reference>
<protein>
    <submittedName>
        <fullName evidence="1">Uncharacterized protein</fullName>
    </submittedName>
</protein>
<keyword evidence="2" id="KW-1185">Reference proteome</keyword>
<evidence type="ECO:0000313" key="2">
    <source>
        <dbReference type="Proteomes" id="UP001589799"/>
    </source>
</evidence>
<comment type="caution">
    <text evidence="1">The sequence shown here is derived from an EMBL/GenBank/DDBJ whole genome shotgun (WGS) entry which is preliminary data.</text>
</comment>
<dbReference type="RefSeq" id="WP_377700121.1">
    <property type="nucleotide sequence ID" value="NZ_JBHLWE010000063.1"/>
</dbReference>
<proteinExistence type="predicted"/>
<gene>
    <name evidence="1" type="ORF">ACFFII_17295</name>
</gene>
<accession>A0ABV6I8J3</accession>
<organism evidence="1 2">
    <name type="scientific">Paracoccus niistensis</name>
    <dbReference type="NCBI Taxonomy" id="632935"/>
    <lineage>
        <taxon>Bacteria</taxon>
        <taxon>Pseudomonadati</taxon>
        <taxon>Pseudomonadota</taxon>
        <taxon>Alphaproteobacteria</taxon>
        <taxon>Rhodobacterales</taxon>
        <taxon>Paracoccaceae</taxon>
        <taxon>Paracoccus</taxon>
    </lineage>
</organism>